<dbReference type="GO" id="GO:0036424">
    <property type="term" value="F:L-phosphoserine phosphatase activity"/>
    <property type="evidence" value="ECO:0007669"/>
    <property type="project" value="UniProtKB-UniRule"/>
</dbReference>
<dbReference type="HAMAP" id="MF_02240">
    <property type="entry name" value="PSP"/>
    <property type="match status" value="1"/>
</dbReference>
<protein>
    <recommendedName>
        <fullName evidence="3">Phosphoserine phosphatase</fullName>
        <shortName evidence="3">PSP</shortName>
        <ecNumber evidence="3">3.1.3.3</ecNumber>
    </recommendedName>
</protein>
<dbReference type="PANTHER" id="PTHR46470">
    <property type="entry name" value="N-ACYLNEURAMINATE-9-PHOSPHATASE"/>
    <property type="match status" value="1"/>
</dbReference>
<dbReference type="SFLD" id="SFLDG01135">
    <property type="entry name" value="C1.5.6:_HAD__Beta-PGM__Phospha"/>
    <property type="match status" value="1"/>
</dbReference>
<evidence type="ECO:0000256" key="2">
    <source>
        <dbReference type="ARBA" id="ARBA00022842"/>
    </source>
</evidence>
<dbReference type="EC" id="3.1.3.3" evidence="3"/>
<evidence type="ECO:0000313" key="4">
    <source>
        <dbReference type="EMBL" id="APC47342.1"/>
    </source>
</evidence>
<dbReference type="SUPFAM" id="SSF56784">
    <property type="entry name" value="HAD-like"/>
    <property type="match status" value="1"/>
</dbReference>
<dbReference type="GO" id="GO:0006564">
    <property type="term" value="P:L-serine biosynthetic process"/>
    <property type="evidence" value="ECO:0007669"/>
    <property type="project" value="UniProtKB-UniRule"/>
</dbReference>
<keyword evidence="3" id="KW-0718">Serine biosynthesis</keyword>
<dbReference type="PANTHER" id="PTHR46470:SF3">
    <property type="entry name" value="N-ACYLNEURAMINATE-9-PHOSPHATASE"/>
    <property type="match status" value="1"/>
</dbReference>
<proteinExistence type="inferred from homology"/>
<reference evidence="4 5" key="1">
    <citation type="submission" date="2016-11" db="EMBL/GenBank/DDBJ databases">
        <title>Complete genome sequencing of Virgibacillus halodenitrificans PDB-F2.</title>
        <authorList>
            <person name="Sun Z."/>
            <person name="Zhou Y."/>
            <person name="Li H."/>
        </authorList>
    </citation>
    <scope>NUCLEOTIDE SEQUENCE [LARGE SCALE GENOMIC DNA]</scope>
    <source>
        <strain evidence="4 5">PDB-F2</strain>
    </source>
</reference>
<comment type="pathway">
    <text evidence="3">Amino-acid biosynthesis; L-serine biosynthesis; L-serine from 3-phospho-D-glycerate: step 3/3.</text>
</comment>
<dbReference type="GeneID" id="71513505"/>
<dbReference type="NCBIfam" id="TIGR01549">
    <property type="entry name" value="HAD-SF-IA-v1"/>
    <property type="match status" value="1"/>
</dbReference>
<evidence type="ECO:0000256" key="3">
    <source>
        <dbReference type="HAMAP-Rule" id="MF_02240"/>
    </source>
</evidence>
<dbReference type="SFLD" id="SFLDS00003">
    <property type="entry name" value="Haloacid_Dehalogenase"/>
    <property type="match status" value="1"/>
</dbReference>
<keyword evidence="2 3" id="KW-0460">Magnesium</keyword>
<keyword evidence="1 3" id="KW-0378">Hydrolase</keyword>
<accession>A0AAC9IX56</accession>
<dbReference type="RefSeq" id="WP_071648316.1">
    <property type="nucleotide sequence ID" value="NZ_CP017962.1"/>
</dbReference>
<dbReference type="Proteomes" id="UP000182945">
    <property type="component" value="Chromosome"/>
</dbReference>
<dbReference type="InterPro" id="IPR051400">
    <property type="entry name" value="HAD-like_hydrolase"/>
</dbReference>
<name>A0AAC9IX56_VIRHA</name>
<dbReference type="Gene3D" id="3.40.50.1000">
    <property type="entry name" value="HAD superfamily/HAD-like"/>
    <property type="match status" value="1"/>
</dbReference>
<dbReference type="EMBL" id="CP017962">
    <property type="protein sequence ID" value="APC47342.1"/>
    <property type="molecule type" value="Genomic_DNA"/>
</dbReference>
<dbReference type="InterPro" id="IPR023198">
    <property type="entry name" value="PGP-like_dom2"/>
</dbReference>
<dbReference type="AlphaFoldDB" id="A0AAC9IX56"/>
<dbReference type="InterPro" id="IPR006439">
    <property type="entry name" value="HAD-SF_hydro_IA"/>
</dbReference>
<dbReference type="KEGG" id="vhl:BME96_03790"/>
<keyword evidence="3" id="KW-0170">Cobalt</keyword>
<organism evidence="4 5">
    <name type="scientific">Virgibacillus halodenitrificans</name>
    <name type="common">Bacillus halodenitrificans</name>
    <dbReference type="NCBI Taxonomy" id="1482"/>
    <lineage>
        <taxon>Bacteria</taxon>
        <taxon>Bacillati</taxon>
        <taxon>Bacillota</taxon>
        <taxon>Bacilli</taxon>
        <taxon>Bacillales</taxon>
        <taxon>Bacillaceae</taxon>
        <taxon>Virgibacillus</taxon>
    </lineage>
</organism>
<comment type="catalytic activity">
    <reaction evidence="3">
        <text>O-phospho-L-serine + H2O = L-serine + phosphate</text>
        <dbReference type="Rhea" id="RHEA:21208"/>
        <dbReference type="ChEBI" id="CHEBI:15377"/>
        <dbReference type="ChEBI" id="CHEBI:33384"/>
        <dbReference type="ChEBI" id="CHEBI:43474"/>
        <dbReference type="ChEBI" id="CHEBI:57524"/>
        <dbReference type="EC" id="3.1.3.3"/>
    </reaction>
</comment>
<comment type="cofactor">
    <cofactor evidence="3">
        <name>Mg(2+)</name>
        <dbReference type="ChEBI" id="CHEBI:18420"/>
    </cofactor>
    <cofactor evidence="3">
        <name>Co(2+)</name>
        <dbReference type="ChEBI" id="CHEBI:48828"/>
    </cofactor>
</comment>
<comment type="similarity">
    <text evidence="3">Belongs to the HAD-like hydrolase superfamily.</text>
</comment>
<evidence type="ECO:0000313" key="5">
    <source>
        <dbReference type="Proteomes" id="UP000182945"/>
    </source>
</evidence>
<dbReference type="Pfam" id="PF00702">
    <property type="entry name" value="Hydrolase"/>
    <property type="match status" value="1"/>
</dbReference>
<dbReference type="InterPro" id="IPR023214">
    <property type="entry name" value="HAD_sf"/>
</dbReference>
<keyword evidence="3" id="KW-0028">Amino-acid biosynthesis</keyword>
<dbReference type="NCBIfam" id="TIGR01509">
    <property type="entry name" value="HAD-SF-IA-v3"/>
    <property type="match status" value="1"/>
</dbReference>
<dbReference type="InterPro" id="IPR044266">
    <property type="entry name" value="PSP_YsaA"/>
</dbReference>
<dbReference type="Gene3D" id="1.10.150.240">
    <property type="entry name" value="Putative phosphatase, domain 2"/>
    <property type="match status" value="1"/>
</dbReference>
<dbReference type="SFLD" id="SFLDG01129">
    <property type="entry name" value="C1.5:_HAD__Beta-PGM__Phosphata"/>
    <property type="match status" value="1"/>
</dbReference>
<comment type="catalytic activity">
    <reaction evidence="3">
        <text>O-phospho-D-serine + H2O = D-serine + phosphate</text>
        <dbReference type="Rhea" id="RHEA:24873"/>
        <dbReference type="ChEBI" id="CHEBI:15377"/>
        <dbReference type="ChEBI" id="CHEBI:35247"/>
        <dbReference type="ChEBI" id="CHEBI:43474"/>
        <dbReference type="ChEBI" id="CHEBI:58680"/>
        <dbReference type="EC" id="3.1.3.3"/>
    </reaction>
</comment>
<evidence type="ECO:0000256" key="1">
    <source>
        <dbReference type="ARBA" id="ARBA00022801"/>
    </source>
</evidence>
<sequence length="258" mass="29703">MKKAIIFDLDDTLLWDAKSVKEAFKATCEVVRERYGVDPELFEEKVRVRARQLYAGYDTYAFTQEIGINPFEGLWGNFNDEGKDFNRLREIVPQYKQDAWTLGLKDIGVNDIALGKELANTFPEMRKRHPYVYEETFEVLDELKNNYPLVLLTNGSPELQYTKLDITPELQPYFEHIVISGAFGRGKPDVSIFMHLLELLSLKKEQVLMVGDNLHTDILGASKAGIDSVWVNRNGKEKNNEIVPTYEISSLREIHKLL</sequence>
<gene>
    <name evidence="4" type="ORF">BME96_03790</name>
</gene>
<dbReference type="InterPro" id="IPR036412">
    <property type="entry name" value="HAD-like_sf"/>
</dbReference>
<comment type="function">
    <text evidence="3">Catalyzes the last step of the phosphorylated serine biosynthetic pathway, i.e. dephosphorylation of O-phospho-L-serine to form L-serine.</text>
</comment>